<dbReference type="VEuPathDB" id="FungiDB:ATEG_05395"/>
<reference evidence="3" key="1">
    <citation type="submission" date="2005-09" db="EMBL/GenBank/DDBJ databases">
        <title>Annotation of the Aspergillus terreus NIH2624 genome.</title>
        <authorList>
            <person name="Birren B.W."/>
            <person name="Lander E.S."/>
            <person name="Galagan J.E."/>
            <person name="Nusbaum C."/>
            <person name="Devon K."/>
            <person name="Henn M."/>
            <person name="Ma L.-J."/>
            <person name="Jaffe D.B."/>
            <person name="Butler J."/>
            <person name="Alvarez P."/>
            <person name="Gnerre S."/>
            <person name="Grabherr M."/>
            <person name="Kleber M."/>
            <person name="Mauceli E.W."/>
            <person name="Brockman W."/>
            <person name="Rounsley S."/>
            <person name="Young S.K."/>
            <person name="LaButti K."/>
            <person name="Pushparaj V."/>
            <person name="DeCaprio D."/>
            <person name="Crawford M."/>
            <person name="Koehrsen M."/>
            <person name="Engels R."/>
            <person name="Montgomery P."/>
            <person name="Pearson M."/>
            <person name="Howarth C."/>
            <person name="Larson L."/>
            <person name="Luoma S."/>
            <person name="White J."/>
            <person name="Alvarado L."/>
            <person name="Kodira C.D."/>
            <person name="Zeng Q."/>
            <person name="Oleary S."/>
            <person name="Yandava C."/>
            <person name="Denning D.W."/>
            <person name="Nierman W.C."/>
            <person name="Milne T."/>
            <person name="Madden K."/>
        </authorList>
    </citation>
    <scope>NUCLEOTIDE SEQUENCE [LARGE SCALE GENOMIC DNA]</scope>
    <source>
        <strain evidence="3">NIH 2624 / FGSC A1156</strain>
    </source>
</reference>
<dbReference type="Proteomes" id="UP000007963">
    <property type="component" value="Unassembled WGS sequence"/>
</dbReference>
<dbReference type="RefSeq" id="XP_001214573.1">
    <property type="nucleotide sequence ID" value="XM_001214573.1"/>
</dbReference>
<organism evidence="2 3">
    <name type="scientific">Aspergillus terreus (strain NIH 2624 / FGSC A1156)</name>
    <dbReference type="NCBI Taxonomy" id="341663"/>
    <lineage>
        <taxon>Eukaryota</taxon>
        <taxon>Fungi</taxon>
        <taxon>Dikarya</taxon>
        <taxon>Ascomycota</taxon>
        <taxon>Pezizomycotina</taxon>
        <taxon>Eurotiomycetes</taxon>
        <taxon>Eurotiomycetidae</taxon>
        <taxon>Eurotiales</taxon>
        <taxon>Aspergillaceae</taxon>
        <taxon>Aspergillus</taxon>
        <taxon>Aspergillus subgen. Circumdati</taxon>
    </lineage>
</organism>
<dbReference type="EMBL" id="CH476600">
    <property type="protein sequence ID" value="EAU34464.1"/>
    <property type="molecule type" value="Genomic_DNA"/>
</dbReference>
<accession>Q0CLN9</accession>
<dbReference type="STRING" id="341663.Q0CLN9"/>
<evidence type="ECO:0000313" key="3">
    <source>
        <dbReference type="Proteomes" id="UP000007963"/>
    </source>
</evidence>
<dbReference type="HOGENOM" id="CLU_723574_0_0_1"/>
<dbReference type="AlphaFoldDB" id="Q0CLN9"/>
<feature type="compositionally biased region" description="Low complexity" evidence="1">
    <location>
        <begin position="125"/>
        <end position="138"/>
    </location>
</feature>
<name>Q0CLN9_ASPTN</name>
<dbReference type="SUPFAM" id="SSF53474">
    <property type="entry name" value="alpha/beta-Hydrolases"/>
    <property type="match status" value="1"/>
</dbReference>
<dbReference type="OrthoDB" id="446723at2759"/>
<dbReference type="GeneID" id="4320775"/>
<dbReference type="InterPro" id="IPR029058">
    <property type="entry name" value="AB_hydrolase_fold"/>
</dbReference>
<feature type="region of interest" description="Disordered" evidence="1">
    <location>
        <begin position="1"/>
        <end position="144"/>
    </location>
</feature>
<proteinExistence type="predicted"/>
<gene>
    <name evidence="2" type="ORF">ATEG_05395</name>
</gene>
<feature type="compositionally biased region" description="Low complexity" evidence="1">
    <location>
        <begin position="62"/>
        <end position="75"/>
    </location>
</feature>
<feature type="compositionally biased region" description="Low complexity" evidence="1">
    <location>
        <begin position="34"/>
        <end position="54"/>
    </location>
</feature>
<protein>
    <recommendedName>
        <fullName evidence="4">AB hydrolase-1 domain-containing protein</fullName>
    </recommendedName>
</protein>
<evidence type="ECO:0000313" key="2">
    <source>
        <dbReference type="EMBL" id="EAU34464.1"/>
    </source>
</evidence>
<dbReference type="PANTHER" id="PTHR12277">
    <property type="entry name" value="ALPHA/BETA HYDROLASE DOMAIN-CONTAINING PROTEIN"/>
    <property type="match status" value="1"/>
</dbReference>
<feature type="compositionally biased region" description="Polar residues" evidence="1">
    <location>
        <begin position="17"/>
        <end position="31"/>
    </location>
</feature>
<sequence>MARHQPSRVIRLPKYIPSTSIKLGYSPQQKPKFSHSTSSLPTTRPSTAGISSRRTSARSTKRPSTQTNPPAQQPTTPKPPHSASSQMTPIPGSSLPFTATPPISPPPNAPRSTACYSGSPPPPTRSTSSPSTTAASASPPAPQRRKALITDGVALLNFLTAGPLRIPPSRIVLMGQSLGTAVSAAVAERFAFGSPDPAAIQPAIKDPEPFAGVILLASFSNLPNLIESYSLKGLTPPMLSPLMGYPRVQAWVKSHIVDTWDTAARVARLTGVAPGTSDAASTSKELDLAIIHAKNDVEIPWYEGRQVWVAATGENVKDAPGSIVYQRKDSNGPNEVLVWENRAPDGSAPVRKVRWERVAYGGHNRVATFTAAAISVLRAFDE</sequence>
<evidence type="ECO:0000256" key="1">
    <source>
        <dbReference type="SAM" id="MobiDB-lite"/>
    </source>
</evidence>
<dbReference type="Gene3D" id="3.40.50.1820">
    <property type="entry name" value="alpha/beta hydrolase"/>
    <property type="match status" value="1"/>
</dbReference>
<evidence type="ECO:0008006" key="4">
    <source>
        <dbReference type="Google" id="ProtNLM"/>
    </source>
</evidence>
<dbReference type="PANTHER" id="PTHR12277:SF81">
    <property type="entry name" value="PROTEIN ABHD13"/>
    <property type="match status" value="1"/>
</dbReference>
<dbReference type="eggNOG" id="ENOG502SSQM">
    <property type="taxonomic scope" value="Eukaryota"/>
</dbReference>